<evidence type="ECO:0000256" key="4">
    <source>
        <dbReference type="PROSITE-ProRule" id="PRU00723"/>
    </source>
</evidence>
<evidence type="ECO:0000256" key="2">
    <source>
        <dbReference type="ARBA" id="ARBA00022771"/>
    </source>
</evidence>
<dbReference type="EMBL" id="MJBS01000230">
    <property type="protein sequence ID" value="OHE90688.1"/>
    <property type="molecule type" value="Genomic_DNA"/>
</dbReference>
<feature type="region of interest" description="Disordered" evidence="5">
    <location>
        <begin position="182"/>
        <end position="215"/>
    </location>
</feature>
<evidence type="ECO:0000256" key="1">
    <source>
        <dbReference type="ARBA" id="ARBA00022723"/>
    </source>
</evidence>
<protein>
    <recommendedName>
        <fullName evidence="6">C3H1-type domain-containing protein</fullName>
    </recommendedName>
</protein>
<feature type="domain" description="C3H1-type" evidence="6">
    <location>
        <begin position="270"/>
        <end position="298"/>
    </location>
</feature>
<reference evidence="7 8" key="1">
    <citation type="submission" date="2016-09" db="EMBL/GenBank/DDBJ databases">
        <authorList>
            <person name="Capua I."/>
            <person name="De Benedictis P."/>
            <person name="Joannis T."/>
            <person name="Lombin L.H."/>
            <person name="Cattoli G."/>
        </authorList>
    </citation>
    <scope>NUCLEOTIDE SEQUENCE [LARGE SCALE GENOMIC DNA]</scope>
    <source>
        <strain evidence="7 8">IMI 309357</strain>
    </source>
</reference>
<dbReference type="InterPro" id="IPR000571">
    <property type="entry name" value="Znf_CCCH"/>
</dbReference>
<evidence type="ECO:0000313" key="7">
    <source>
        <dbReference type="EMBL" id="OHE90688.1"/>
    </source>
</evidence>
<dbReference type="GO" id="GO:0008270">
    <property type="term" value="F:zinc ion binding"/>
    <property type="evidence" value="ECO:0007669"/>
    <property type="project" value="UniProtKB-KW"/>
</dbReference>
<organism evidence="7 8">
    <name type="scientific">Colletotrichum orchidophilum</name>
    <dbReference type="NCBI Taxonomy" id="1209926"/>
    <lineage>
        <taxon>Eukaryota</taxon>
        <taxon>Fungi</taxon>
        <taxon>Dikarya</taxon>
        <taxon>Ascomycota</taxon>
        <taxon>Pezizomycotina</taxon>
        <taxon>Sordariomycetes</taxon>
        <taxon>Hypocreomycetidae</taxon>
        <taxon>Glomerellales</taxon>
        <taxon>Glomerellaceae</taxon>
        <taxon>Colletotrichum</taxon>
    </lineage>
</organism>
<dbReference type="STRING" id="1209926.A0A1G4ANB7"/>
<keyword evidence="8" id="KW-1185">Reference proteome</keyword>
<dbReference type="Proteomes" id="UP000176998">
    <property type="component" value="Unassembled WGS sequence"/>
</dbReference>
<comment type="caution">
    <text evidence="7">The sequence shown here is derived from an EMBL/GenBank/DDBJ whole genome shotgun (WGS) entry which is preliminary data.</text>
</comment>
<dbReference type="InterPro" id="IPR036855">
    <property type="entry name" value="Znf_CCCH_sf"/>
</dbReference>
<sequence length="431" mass="46481">MPPMPPKPLKATAKKGLSQSIHNPRSGDSLQLRPTHFIIREGSPGSIVPVIPVDLLPDYVTVLGLSRKLTIGETAGMSNLGTFTKPKGHFQLQFVSHAHDRPTGGGLESPDPYCPREPQRLRLDIAKDHETGQQSSVIKRSSSAASTSAASQPTPRTLAEIPLPAPSRALDWAEDTSLVSTDDFSAADSSAPASSKSSSGSRDKQRIVQRAPPTVIKEKSDAEIAERMLQLGRVQHAVRHNHPDEALKTVPIAGAQKPVPRSTGKQKLVRPDGSLCRHWCQTGQCSWGTECRYTHQMPVTLEGLADVGLVELPAWWRKKAGLPAKGTIDARIFAAAGRQKSPSPALGVTTASSPVALRPSKKTRLRAGKYERKLAEELRVVRLGIERAQATTSSPVIAVGSKKRLSSGWLQTQTTGVMRQNDTGVEKLVDI</sequence>
<proteinExistence type="predicted"/>
<keyword evidence="2 4" id="KW-0863">Zinc-finger</keyword>
<dbReference type="OrthoDB" id="411372at2759"/>
<keyword evidence="1 4" id="KW-0479">Metal-binding</keyword>
<feature type="compositionally biased region" description="Low complexity" evidence="5">
    <location>
        <begin position="141"/>
        <end position="151"/>
    </location>
</feature>
<dbReference type="RefSeq" id="XP_022467864.1">
    <property type="nucleotide sequence ID" value="XM_022625630.1"/>
</dbReference>
<keyword evidence="3 4" id="KW-0862">Zinc</keyword>
<name>A0A1G4ANB7_9PEZI</name>
<dbReference type="GeneID" id="34567140"/>
<evidence type="ECO:0000259" key="6">
    <source>
        <dbReference type="PROSITE" id="PS50103"/>
    </source>
</evidence>
<feature type="region of interest" description="Disordered" evidence="5">
    <location>
        <begin position="98"/>
        <end position="117"/>
    </location>
</feature>
<feature type="region of interest" description="Disordered" evidence="5">
    <location>
        <begin position="1"/>
        <end position="32"/>
    </location>
</feature>
<evidence type="ECO:0000256" key="3">
    <source>
        <dbReference type="ARBA" id="ARBA00022833"/>
    </source>
</evidence>
<gene>
    <name evidence="7" type="ORF">CORC01_14017</name>
</gene>
<accession>A0A1G4ANB7</accession>
<evidence type="ECO:0000256" key="5">
    <source>
        <dbReference type="SAM" id="MobiDB-lite"/>
    </source>
</evidence>
<feature type="zinc finger region" description="C3H1-type" evidence="4">
    <location>
        <begin position="270"/>
        <end position="298"/>
    </location>
</feature>
<dbReference type="AlphaFoldDB" id="A0A1G4ANB7"/>
<feature type="region of interest" description="Disordered" evidence="5">
    <location>
        <begin position="129"/>
        <end position="163"/>
    </location>
</feature>
<dbReference type="PROSITE" id="PS50103">
    <property type="entry name" value="ZF_C3H1"/>
    <property type="match status" value="1"/>
</dbReference>
<feature type="compositionally biased region" description="Polar residues" evidence="5">
    <location>
        <begin position="17"/>
        <end position="29"/>
    </location>
</feature>
<feature type="compositionally biased region" description="Low complexity" evidence="5">
    <location>
        <begin position="182"/>
        <end position="200"/>
    </location>
</feature>
<evidence type="ECO:0000313" key="8">
    <source>
        <dbReference type="Proteomes" id="UP000176998"/>
    </source>
</evidence>
<dbReference type="SUPFAM" id="SSF90229">
    <property type="entry name" value="CCCH zinc finger"/>
    <property type="match status" value="1"/>
</dbReference>